<dbReference type="SUPFAM" id="SSF56300">
    <property type="entry name" value="Metallo-dependent phosphatases"/>
    <property type="match status" value="1"/>
</dbReference>
<dbReference type="Pfam" id="PF02872">
    <property type="entry name" value="5_nucleotid_C"/>
    <property type="match status" value="1"/>
</dbReference>
<feature type="signal peptide" evidence="2">
    <location>
        <begin position="1"/>
        <end position="24"/>
    </location>
</feature>
<dbReference type="EMBL" id="JBHUIK010000002">
    <property type="protein sequence ID" value="MFD2214447.1"/>
    <property type="molecule type" value="Genomic_DNA"/>
</dbReference>
<dbReference type="Gene3D" id="3.60.21.10">
    <property type="match status" value="1"/>
</dbReference>
<evidence type="ECO:0000256" key="2">
    <source>
        <dbReference type="RuleBase" id="RU362119"/>
    </source>
</evidence>
<reference evidence="6" key="1">
    <citation type="journal article" date="2019" name="Int. J. Syst. Evol. Microbiol.">
        <title>The Global Catalogue of Microorganisms (GCM) 10K type strain sequencing project: providing services to taxonomists for standard genome sequencing and annotation.</title>
        <authorList>
            <consortium name="The Broad Institute Genomics Platform"/>
            <consortium name="The Broad Institute Genome Sequencing Center for Infectious Disease"/>
            <person name="Wu L."/>
            <person name="Ma J."/>
        </authorList>
    </citation>
    <scope>NUCLEOTIDE SEQUENCE [LARGE SCALE GENOMIC DNA]</scope>
    <source>
        <strain evidence="6">CGMCC 1.15474</strain>
    </source>
</reference>
<dbReference type="InterPro" id="IPR004843">
    <property type="entry name" value="Calcineurin-like_PHP"/>
</dbReference>
<accession>A0ABW5BWB7</accession>
<dbReference type="Pfam" id="PF00149">
    <property type="entry name" value="Metallophos"/>
    <property type="match status" value="1"/>
</dbReference>
<dbReference type="RefSeq" id="WP_379051783.1">
    <property type="nucleotide sequence ID" value="NZ_JBHUIK010000002.1"/>
</dbReference>
<protein>
    <submittedName>
        <fullName evidence="5">Bifunctional metallophosphatase/5'-nucleotidase</fullName>
    </submittedName>
</protein>
<keyword evidence="2" id="KW-0547">Nucleotide-binding</keyword>
<evidence type="ECO:0000259" key="4">
    <source>
        <dbReference type="Pfam" id="PF02872"/>
    </source>
</evidence>
<evidence type="ECO:0000313" key="5">
    <source>
        <dbReference type="EMBL" id="MFD2214447.1"/>
    </source>
</evidence>
<dbReference type="SUPFAM" id="SSF55816">
    <property type="entry name" value="5'-nucleotidase (syn. UDP-sugar hydrolase), C-terminal domain"/>
    <property type="match status" value="1"/>
</dbReference>
<dbReference type="InterPro" id="IPR029052">
    <property type="entry name" value="Metallo-depent_PP-like"/>
</dbReference>
<feature type="domain" description="Calcineurin-like phosphoesterase" evidence="3">
    <location>
        <begin position="39"/>
        <end position="266"/>
    </location>
</feature>
<sequence>MTKHKMIILYCVISLLLVSTTVYSATTLTSSDDTIEIHLLGLNDFHGQLNTHHNILGQKVGGAEYVSAYINKFRKQYENTFLVHSGDMVGGSPPLSALFHDEPTIEFLNYLNVDIGTLGNHEFDEGVQEMFRLVEGNNDRSFPGSTATYISANVIDNKSNSPLLPPYTIKEINGVKLGFIGAVTTETNKFVIPENRQEITISDEVAAINLATENLIDQGVHSIIVLAHISAKSNLKGGNPQLDMIKMAPLLHDEVDVIFAGHSHGYANTVVDNKLIVQGYAYGKAISDVKIKVNPQNGQIVNKEADIHLTFHSLINPDQTVVNMLTHYEKKLSRQTKEIISSIPRDLSRKKNSKGQSALGSMIVSAMLEKTNSDIAFLHHGGIRFSLNKGNITLEDIYRSLPFNHKLVKMQVTGQQMINILNQQWTYEKENLLQSNGISYQKTHINNKIIELKDSLGEDIEPDKIYTVVTSDYLAYGGDGFSAFKAGEVVFTGETIRDVFIDYLKKR</sequence>
<keyword evidence="2" id="KW-0378">Hydrolase</keyword>
<comment type="caution">
    <text evidence="5">The sequence shown here is derived from an EMBL/GenBank/DDBJ whole genome shotgun (WGS) entry which is preliminary data.</text>
</comment>
<organism evidence="5 6">
    <name type="scientific">Metabacillus endolithicus</name>
    <dbReference type="NCBI Taxonomy" id="1535204"/>
    <lineage>
        <taxon>Bacteria</taxon>
        <taxon>Bacillati</taxon>
        <taxon>Bacillota</taxon>
        <taxon>Bacilli</taxon>
        <taxon>Bacillales</taxon>
        <taxon>Bacillaceae</taxon>
        <taxon>Metabacillus</taxon>
    </lineage>
</organism>
<gene>
    <name evidence="5" type="ORF">ACFSKK_12210</name>
</gene>
<evidence type="ECO:0000259" key="3">
    <source>
        <dbReference type="Pfam" id="PF00149"/>
    </source>
</evidence>
<keyword evidence="6" id="KW-1185">Reference proteome</keyword>
<dbReference type="InterPro" id="IPR008334">
    <property type="entry name" value="5'-Nucleotdase_C"/>
</dbReference>
<keyword evidence="1 2" id="KW-0732">Signal</keyword>
<evidence type="ECO:0000256" key="1">
    <source>
        <dbReference type="ARBA" id="ARBA00022729"/>
    </source>
</evidence>
<dbReference type="InterPro" id="IPR036907">
    <property type="entry name" value="5'-Nucleotdase_C_sf"/>
</dbReference>
<dbReference type="PRINTS" id="PR01607">
    <property type="entry name" value="APYRASEFAMLY"/>
</dbReference>
<dbReference type="InterPro" id="IPR006179">
    <property type="entry name" value="5_nucleotidase/apyrase"/>
</dbReference>
<feature type="domain" description="5'-Nucleotidase C-terminal" evidence="4">
    <location>
        <begin position="343"/>
        <end position="485"/>
    </location>
</feature>
<proteinExistence type="inferred from homology"/>
<dbReference type="PANTHER" id="PTHR11575">
    <property type="entry name" value="5'-NUCLEOTIDASE-RELATED"/>
    <property type="match status" value="1"/>
</dbReference>
<dbReference type="Gene3D" id="3.90.780.10">
    <property type="entry name" value="5'-Nucleotidase, C-terminal domain"/>
    <property type="match status" value="1"/>
</dbReference>
<dbReference type="PANTHER" id="PTHR11575:SF24">
    <property type="entry name" value="5'-NUCLEOTIDASE"/>
    <property type="match status" value="1"/>
</dbReference>
<dbReference type="Proteomes" id="UP001597318">
    <property type="component" value="Unassembled WGS sequence"/>
</dbReference>
<comment type="similarity">
    <text evidence="2">Belongs to the 5'-nucleotidase family.</text>
</comment>
<name>A0ABW5BWB7_9BACI</name>
<evidence type="ECO:0000313" key="6">
    <source>
        <dbReference type="Proteomes" id="UP001597318"/>
    </source>
</evidence>
<feature type="chain" id="PRO_5044973503" evidence="2">
    <location>
        <begin position="25"/>
        <end position="507"/>
    </location>
</feature>